<sequence length="906" mass="94769">MSTTLDKVDMEGYIGGGFAMSAEASASSRGRSPGPGPQISLPPGNGAALVPSRSYSPSRPPTSAEIDAVIAAAMANAPPVPSQPDFPTDDRANTPLMTNLLPAAVGADGRVNLFIGNLPYRVRWQDLKDLFRKAGTVLRADVSLGPDNRSRGYGTVLMGSREDAARAIDRFNGYTWQTRTLEVRPDRLPAEYEPQPHIHHNAVRPPGPFQSMPGPHPSFPMPNHFGPGWHPPNRPSSHFAGPGSQQMLGVMSMPGSGPHAPPMGVTGSSPIPSTRSPAPGFGSLPLPLSGQNTGSTPYPIHPSPLAGSLTAGVLPSQPNGADLARRDSLSPFAHPPQPDASHAPHPSSSITPALPQPTSRPPSRTELRGSPHSDAPQAQPQQPHRAPPPGSLGPLPPPLFAGVKAVISPSESGFDTQSNSSIPAIARGITPPPHIPPVGPPPAVPINLEGLAHQAPGLGPPGNLHDRVLFVYNLPLSMQWQELKDMLRPAGIIIRADVATDEHNRPRGFGTALFATVADAAKAVHMFNDREIGGHRIQVHLESEVLQEGRRSSFPHDHARHMENNYAPPEGPLHHDQSSRPELSILQTAGSIPGPTTSASPIRNVPWGLNTSINGAHSTPIRGQEGSPIPHFRQTPHHPGPLAMPSFSSMDNGFPLSPLQTRGLPPMTPSMPGFVFNAYPETPPVPLHFLSPGIGPFSPGIPVTSPGGFPYNPFLNAAPGGPVNPYPAGGSAALGTPTTQTFPNSPVHGYGGPSALPNISQTLSNPQPGDYFPQIGQMQDGPSSPTTRVASRSSITGPSPLNAKDRLAPNAPAPAPAPVKTEVEELVGKTGSLTVRDGVVSGSHLNLPPLKKANGDGVTEGEDVRIRASLDTARPAVHEGGLLESLGIGGERRASFGDIGSGRDGR</sequence>
<feature type="domain" description="RRM" evidence="4">
    <location>
        <begin position="111"/>
        <end position="188"/>
    </location>
</feature>
<feature type="compositionally biased region" description="Polar residues" evidence="3">
    <location>
        <begin position="409"/>
        <end position="422"/>
    </location>
</feature>
<dbReference type="OrthoDB" id="1049195at2759"/>
<dbReference type="PANTHER" id="PTHR23003:SF64">
    <property type="entry name" value="RRM DOMAIN-CONTAINING PROTEIN"/>
    <property type="match status" value="1"/>
</dbReference>
<feature type="compositionally biased region" description="Polar residues" evidence="3">
    <location>
        <begin position="266"/>
        <end position="276"/>
    </location>
</feature>
<feature type="compositionally biased region" description="Low complexity" evidence="3">
    <location>
        <begin position="23"/>
        <end position="32"/>
    </location>
</feature>
<dbReference type="Gene3D" id="3.30.70.330">
    <property type="match status" value="2"/>
</dbReference>
<feature type="domain" description="RRM" evidence="4">
    <location>
        <begin position="467"/>
        <end position="544"/>
    </location>
</feature>
<dbReference type="AlphaFoldDB" id="A0A1Y2AY03"/>
<dbReference type="GO" id="GO:0003729">
    <property type="term" value="F:mRNA binding"/>
    <property type="evidence" value="ECO:0007669"/>
    <property type="project" value="TreeGrafter"/>
</dbReference>
<dbReference type="SUPFAM" id="SSF54928">
    <property type="entry name" value="RNA-binding domain, RBD"/>
    <property type="match status" value="2"/>
</dbReference>
<evidence type="ECO:0000256" key="1">
    <source>
        <dbReference type="ARBA" id="ARBA00022884"/>
    </source>
</evidence>
<dbReference type="GO" id="GO:0005634">
    <property type="term" value="C:nucleus"/>
    <property type="evidence" value="ECO:0007669"/>
    <property type="project" value="TreeGrafter"/>
</dbReference>
<dbReference type="InterPro" id="IPR050374">
    <property type="entry name" value="RRT5_SRSF_SR"/>
</dbReference>
<dbReference type="FunFam" id="3.30.70.330:FF:000145">
    <property type="entry name" value="Putative RNP domain-containing protein"/>
    <property type="match status" value="1"/>
</dbReference>
<feature type="region of interest" description="Disordered" evidence="3">
    <location>
        <begin position="754"/>
        <end position="819"/>
    </location>
</feature>
<evidence type="ECO:0000259" key="4">
    <source>
        <dbReference type="PROSITE" id="PS50102"/>
    </source>
</evidence>
<comment type="caution">
    <text evidence="5">The sequence shown here is derived from an EMBL/GenBank/DDBJ whole genome shotgun (WGS) entry which is preliminary data.</text>
</comment>
<evidence type="ECO:0000313" key="6">
    <source>
        <dbReference type="Proteomes" id="UP000193986"/>
    </source>
</evidence>
<evidence type="ECO:0000313" key="5">
    <source>
        <dbReference type="EMBL" id="ORY27376.1"/>
    </source>
</evidence>
<protein>
    <recommendedName>
        <fullName evidence="4">RRM domain-containing protein</fullName>
    </recommendedName>
</protein>
<dbReference type="SMART" id="SM00360">
    <property type="entry name" value="RRM"/>
    <property type="match status" value="2"/>
</dbReference>
<evidence type="ECO:0000256" key="2">
    <source>
        <dbReference type="PROSITE-ProRule" id="PRU00176"/>
    </source>
</evidence>
<feature type="region of interest" description="Disordered" evidence="3">
    <location>
        <begin position="223"/>
        <end position="435"/>
    </location>
</feature>
<dbReference type="FunFam" id="3.30.70.330:FF:000742">
    <property type="entry name" value="Telomere maintenance protein, putative"/>
    <property type="match status" value="1"/>
</dbReference>
<dbReference type="STRING" id="71784.A0A1Y2AY03"/>
<feature type="compositionally biased region" description="Low complexity" evidence="3">
    <location>
        <begin position="375"/>
        <end position="384"/>
    </location>
</feature>
<dbReference type="GO" id="GO:0005737">
    <property type="term" value="C:cytoplasm"/>
    <property type="evidence" value="ECO:0007669"/>
    <property type="project" value="TreeGrafter"/>
</dbReference>
<keyword evidence="1 2" id="KW-0694">RNA-binding</keyword>
<feature type="region of interest" description="Disordered" evidence="3">
    <location>
        <begin position="23"/>
        <end position="62"/>
    </location>
</feature>
<evidence type="ECO:0000256" key="3">
    <source>
        <dbReference type="SAM" id="MobiDB-lite"/>
    </source>
</evidence>
<dbReference type="PANTHER" id="PTHR23003">
    <property type="entry name" value="RNA RECOGNITION MOTIF RRM DOMAIN CONTAINING PROTEIN"/>
    <property type="match status" value="1"/>
</dbReference>
<dbReference type="GO" id="GO:1990904">
    <property type="term" value="C:ribonucleoprotein complex"/>
    <property type="evidence" value="ECO:0007669"/>
    <property type="project" value="TreeGrafter"/>
</dbReference>
<dbReference type="Pfam" id="PF00076">
    <property type="entry name" value="RRM_1"/>
    <property type="match status" value="2"/>
</dbReference>
<feature type="compositionally biased region" description="Polar residues" evidence="3">
    <location>
        <begin position="757"/>
        <end position="767"/>
    </location>
</feature>
<keyword evidence="6" id="KW-1185">Reference proteome</keyword>
<dbReference type="InParanoid" id="A0A1Y2AY03"/>
<name>A0A1Y2AY03_9TREE</name>
<feature type="compositionally biased region" description="Basic and acidic residues" evidence="3">
    <location>
        <begin position="890"/>
        <end position="906"/>
    </location>
</feature>
<feature type="region of interest" description="Disordered" evidence="3">
    <location>
        <begin position="555"/>
        <end position="578"/>
    </location>
</feature>
<organism evidence="5 6">
    <name type="scientific">Naematelia encephala</name>
    <dbReference type="NCBI Taxonomy" id="71784"/>
    <lineage>
        <taxon>Eukaryota</taxon>
        <taxon>Fungi</taxon>
        <taxon>Dikarya</taxon>
        <taxon>Basidiomycota</taxon>
        <taxon>Agaricomycotina</taxon>
        <taxon>Tremellomycetes</taxon>
        <taxon>Tremellales</taxon>
        <taxon>Naemateliaceae</taxon>
        <taxon>Naematelia</taxon>
    </lineage>
</organism>
<dbReference type="EMBL" id="MCFC01000039">
    <property type="protein sequence ID" value="ORY27376.1"/>
    <property type="molecule type" value="Genomic_DNA"/>
</dbReference>
<accession>A0A1Y2AY03</accession>
<feature type="compositionally biased region" description="Pro residues" evidence="3">
    <location>
        <begin position="385"/>
        <end position="399"/>
    </location>
</feature>
<dbReference type="Proteomes" id="UP000193986">
    <property type="component" value="Unassembled WGS sequence"/>
</dbReference>
<proteinExistence type="predicted"/>
<gene>
    <name evidence="5" type="ORF">BCR39DRAFT_560102</name>
</gene>
<dbReference type="InterPro" id="IPR012677">
    <property type="entry name" value="Nucleotide-bd_a/b_plait_sf"/>
</dbReference>
<feature type="compositionally biased region" description="Low complexity" evidence="3">
    <location>
        <begin position="339"/>
        <end position="353"/>
    </location>
</feature>
<dbReference type="PROSITE" id="PS50102">
    <property type="entry name" value="RRM"/>
    <property type="match status" value="2"/>
</dbReference>
<feature type="compositionally biased region" description="Polar residues" evidence="3">
    <location>
        <begin position="776"/>
        <end position="799"/>
    </location>
</feature>
<reference evidence="5 6" key="1">
    <citation type="submission" date="2016-07" db="EMBL/GenBank/DDBJ databases">
        <title>Pervasive Adenine N6-methylation of Active Genes in Fungi.</title>
        <authorList>
            <consortium name="DOE Joint Genome Institute"/>
            <person name="Mondo S.J."/>
            <person name="Dannebaum R.O."/>
            <person name="Kuo R.C."/>
            <person name="Labutti K."/>
            <person name="Haridas S."/>
            <person name="Kuo A."/>
            <person name="Salamov A."/>
            <person name="Ahrendt S.R."/>
            <person name="Lipzen A."/>
            <person name="Sullivan W."/>
            <person name="Andreopoulos W.B."/>
            <person name="Clum A."/>
            <person name="Lindquist E."/>
            <person name="Daum C."/>
            <person name="Ramamoorthy G.K."/>
            <person name="Gryganskyi A."/>
            <person name="Culley D."/>
            <person name="Magnuson J.K."/>
            <person name="James T.Y."/>
            <person name="O'Malley M.A."/>
            <person name="Stajich J.E."/>
            <person name="Spatafora J.W."/>
            <person name="Visel A."/>
            <person name="Grigoriev I.V."/>
        </authorList>
    </citation>
    <scope>NUCLEOTIDE SEQUENCE [LARGE SCALE GENOMIC DNA]</scope>
    <source>
        <strain evidence="5 6">68-887.2</strain>
    </source>
</reference>
<dbReference type="InterPro" id="IPR000504">
    <property type="entry name" value="RRM_dom"/>
</dbReference>
<dbReference type="InterPro" id="IPR035979">
    <property type="entry name" value="RBD_domain_sf"/>
</dbReference>
<feature type="region of interest" description="Disordered" evidence="3">
    <location>
        <begin position="883"/>
        <end position="906"/>
    </location>
</feature>